<dbReference type="AlphaFoldDB" id="A0A6P5SK36"/>
<keyword evidence="3 7" id="KW-0812">Transmembrane</keyword>
<accession>A0A6P5SK36</accession>
<dbReference type="PANTHER" id="PTHR38354">
    <property type="entry name" value="SIGNAL PEPTIDASE COMPLEX-LIKE PROTEIN DTM1"/>
    <property type="match status" value="1"/>
</dbReference>
<protein>
    <submittedName>
        <fullName evidence="9">Signal peptidase complex-like protein DTM1 isoform X1</fullName>
    </submittedName>
</protein>
<evidence type="ECO:0000256" key="3">
    <source>
        <dbReference type="ARBA" id="ARBA00022692"/>
    </source>
</evidence>
<keyword evidence="6 7" id="KW-0472">Membrane</keyword>
<evidence type="ECO:0000256" key="5">
    <source>
        <dbReference type="ARBA" id="ARBA00022989"/>
    </source>
</evidence>
<comment type="subcellular location">
    <subcellularLocation>
        <location evidence="1">Endoplasmic reticulum membrane</location>
        <topology evidence="1">Multi-pass membrane protein</topology>
    </subcellularLocation>
</comment>
<evidence type="ECO:0000313" key="9">
    <source>
        <dbReference type="RefSeq" id="XP_021817325.1"/>
    </source>
</evidence>
<sequence length="148" mass="16559">MPISSFPTLVISHPSSSPTLTSSFSSSHPMANDAVFRASLVWLATVIVVVGVCTQSFKKMMLTYVVGVLGISALLLPDWGYFDRDFSRWTSPVSAEERASEVAQRSGLIRSLWVCSIQVVDVHIKLISSQRRSMVLGYFLVYWYVNYE</sequence>
<evidence type="ECO:0000256" key="1">
    <source>
        <dbReference type="ARBA" id="ARBA00004477"/>
    </source>
</evidence>
<proteinExistence type="inferred from homology"/>
<dbReference type="Proteomes" id="UP000515124">
    <property type="component" value="Unplaced"/>
</dbReference>
<evidence type="ECO:0000313" key="8">
    <source>
        <dbReference type="Proteomes" id="UP000515124"/>
    </source>
</evidence>
<feature type="transmembrane region" description="Helical" evidence="7">
    <location>
        <begin position="61"/>
        <end position="82"/>
    </location>
</feature>
<feature type="transmembrane region" description="Helical" evidence="7">
    <location>
        <begin position="34"/>
        <end position="54"/>
    </location>
</feature>
<dbReference type="PANTHER" id="PTHR38354:SF2">
    <property type="entry name" value="SIGNAL PEPTIDASE COMPLEX-LIKE PROTEIN DTM1"/>
    <property type="match status" value="1"/>
</dbReference>
<comment type="similarity">
    <text evidence="2">Belongs to the SPCS1 family.</text>
</comment>
<dbReference type="InterPro" id="IPR009542">
    <property type="entry name" value="Spc1/SPCS1"/>
</dbReference>
<dbReference type="GO" id="GO:0048658">
    <property type="term" value="P:anther wall tapetum development"/>
    <property type="evidence" value="ECO:0007669"/>
    <property type="project" value="InterPro"/>
</dbReference>
<evidence type="ECO:0000256" key="7">
    <source>
        <dbReference type="SAM" id="Phobius"/>
    </source>
</evidence>
<keyword evidence="4" id="KW-0256">Endoplasmic reticulum</keyword>
<keyword evidence="5 7" id="KW-1133">Transmembrane helix</keyword>
<evidence type="ECO:0000256" key="2">
    <source>
        <dbReference type="ARBA" id="ARBA00005245"/>
    </source>
</evidence>
<gene>
    <name evidence="9" type="primary">LOC110759558</name>
</gene>
<dbReference type="GeneID" id="110759558"/>
<keyword evidence="8" id="KW-1185">Reference proteome</keyword>
<dbReference type="GO" id="GO:0006465">
    <property type="term" value="P:signal peptide processing"/>
    <property type="evidence" value="ECO:0007669"/>
    <property type="project" value="InterPro"/>
</dbReference>
<dbReference type="GO" id="GO:0005787">
    <property type="term" value="C:signal peptidase complex"/>
    <property type="evidence" value="ECO:0007669"/>
    <property type="project" value="InterPro"/>
</dbReference>
<evidence type="ECO:0000256" key="6">
    <source>
        <dbReference type="ARBA" id="ARBA00023136"/>
    </source>
</evidence>
<dbReference type="KEGG" id="pavi:110759558"/>
<reference evidence="9" key="1">
    <citation type="submission" date="2025-08" db="UniProtKB">
        <authorList>
            <consortium name="RefSeq"/>
        </authorList>
    </citation>
    <scope>IDENTIFICATION</scope>
</reference>
<name>A0A6P5SK36_PRUAV</name>
<dbReference type="InterPro" id="IPR039955">
    <property type="entry name" value="DTM1"/>
</dbReference>
<evidence type="ECO:0000256" key="4">
    <source>
        <dbReference type="ARBA" id="ARBA00022824"/>
    </source>
</evidence>
<dbReference type="Pfam" id="PF06645">
    <property type="entry name" value="SPC12"/>
    <property type="match status" value="1"/>
</dbReference>
<dbReference type="RefSeq" id="XP_021817325.1">
    <property type="nucleotide sequence ID" value="XM_021961633.1"/>
</dbReference>
<organism evidence="8 9">
    <name type="scientific">Prunus avium</name>
    <name type="common">Cherry</name>
    <name type="synonym">Cerasus avium</name>
    <dbReference type="NCBI Taxonomy" id="42229"/>
    <lineage>
        <taxon>Eukaryota</taxon>
        <taxon>Viridiplantae</taxon>
        <taxon>Streptophyta</taxon>
        <taxon>Embryophyta</taxon>
        <taxon>Tracheophyta</taxon>
        <taxon>Spermatophyta</taxon>
        <taxon>Magnoliopsida</taxon>
        <taxon>eudicotyledons</taxon>
        <taxon>Gunneridae</taxon>
        <taxon>Pentapetalae</taxon>
        <taxon>rosids</taxon>
        <taxon>fabids</taxon>
        <taxon>Rosales</taxon>
        <taxon>Rosaceae</taxon>
        <taxon>Amygdaloideae</taxon>
        <taxon>Amygdaleae</taxon>
        <taxon>Prunus</taxon>
    </lineage>
</organism>